<dbReference type="EMBL" id="JACOPD010000002">
    <property type="protein sequence ID" value="MBC5680221.1"/>
    <property type="molecule type" value="Genomic_DNA"/>
</dbReference>
<reference evidence="2 3" key="1">
    <citation type="submission" date="2020-08" db="EMBL/GenBank/DDBJ databases">
        <title>Genome public.</title>
        <authorList>
            <person name="Liu C."/>
            <person name="Sun Q."/>
        </authorList>
    </citation>
    <scope>NUCLEOTIDE SEQUENCE [LARGE SCALE GENOMIC DNA]</scope>
    <source>
        <strain evidence="2 3">NSJ-43</strain>
    </source>
</reference>
<keyword evidence="1" id="KW-0446">Lipid-binding</keyword>
<dbReference type="InterPro" id="IPR050270">
    <property type="entry name" value="DegV_domain_contain"/>
</dbReference>
<evidence type="ECO:0000313" key="3">
    <source>
        <dbReference type="Proteomes" id="UP000628463"/>
    </source>
</evidence>
<dbReference type="Proteomes" id="UP000628463">
    <property type="component" value="Unassembled WGS sequence"/>
</dbReference>
<dbReference type="Gene3D" id="3.30.1180.10">
    <property type="match status" value="1"/>
</dbReference>
<comment type="caution">
    <text evidence="2">The sequence shown here is derived from an EMBL/GenBank/DDBJ whole genome shotgun (WGS) entry which is preliminary data.</text>
</comment>
<dbReference type="SUPFAM" id="SSF82549">
    <property type="entry name" value="DAK1/DegV-like"/>
    <property type="match status" value="1"/>
</dbReference>
<dbReference type="PANTHER" id="PTHR33434:SF2">
    <property type="entry name" value="FATTY ACID-BINDING PROTEIN TM_1468"/>
    <property type="match status" value="1"/>
</dbReference>
<dbReference type="NCBIfam" id="TIGR00762">
    <property type="entry name" value="DegV"/>
    <property type="match status" value="1"/>
</dbReference>
<dbReference type="Pfam" id="PF02645">
    <property type="entry name" value="DegV"/>
    <property type="match status" value="1"/>
</dbReference>
<evidence type="ECO:0000313" key="2">
    <source>
        <dbReference type="EMBL" id="MBC5680221.1"/>
    </source>
</evidence>
<gene>
    <name evidence="2" type="ORF">H8S01_04495</name>
</gene>
<proteinExistence type="predicted"/>
<dbReference type="PANTHER" id="PTHR33434">
    <property type="entry name" value="DEGV DOMAIN-CONTAINING PROTEIN DR_1986-RELATED"/>
    <property type="match status" value="1"/>
</dbReference>
<evidence type="ECO:0000256" key="1">
    <source>
        <dbReference type="ARBA" id="ARBA00023121"/>
    </source>
</evidence>
<name>A0ABR7G0F0_9FIRM</name>
<keyword evidence="3" id="KW-1185">Reference proteome</keyword>
<dbReference type="RefSeq" id="WP_186836315.1">
    <property type="nucleotide sequence ID" value="NZ_JACOPD010000002.1"/>
</dbReference>
<dbReference type="InterPro" id="IPR003797">
    <property type="entry name" value="DegV"/>
</dbReference>
<sequence>MFKIITDTACDFLMDYAASVDVTLIPLYITFDGETYYKDRTELSTDEFYRRITEEKIYPRTSLPSVQDYIDAYLPAVKENIPIVTICLSTALSGAVNSARMAAQQVMEDYPDAKITVINSQFISAAEGLLVYEAIRMNRDNIPYEKAVSILQKMTDIGTVYFTIGSLDYIKKGGRLGKLASMVTGILNIRPSLFLKNGEVNVSGLCRTRKKSVANVFESCKKYFTSRNIDPNTYDISVASATTPDECDELRRQVEEDFKIKCVESRERFDLRVSSITGVHTGPTTIGIGIMPKYETLL</sequence>
<dbReference type="PROSITE" id="PS51482">
    <property type="entry name" value="DEGV"/>
    <property type="match status" value="1"/>
</dbReference>
<accession>A0ABR7G0F0</accession>
<organism evidence="2 3">
    <name type="scientific">Lachnospira hominis</name>
    <name type="common">ex Liu et al. 2021</name>
    <dbReference type="NCBI Taxonomy" id="2763051"/>
    <lineage>
        <taxon>Bacteria</taxon>
        <taxon>Bacillati</taxon>
        <taxon>Bacillota</taxon>
        <taxon>Clostridia</taxon>
        <taxon>Lachnospirales</taxon>
        <taxon>Lachnospiraceae</taxon>
        <taxon>Lachnospira</taxon>
    </lineage>
</organism>
<dbReference type="InterPro" id="IPR043168">
    <property type="entry name" value="DegV_C"/>
</dbReference>
<dbReference type="Gene3D" id="3.40.50.10170">
    <property type="match status" value="1"/>
</dbReference>
<protein>
    <submittedName>
        <fullName evidence="2">DegV family protein</fullName>
    </submittedName>
</protein>